<name>A0A0N9UKB9_SPHMC</name>
<gene>
    <name evidence="1" type="ORF">AN936_05140</name>
</gene>
<dbReference type="EMBL" id="CP012700">
    <property type="protein sequence ID" value="ALH79767.1"/>
    <property type="molecule type" value="Genomic_DNA"/>
</dbReference>
<accession>A0A0N9UKB9</accession>
<sequence length="778" mass="85064">MRRLLHPASDGWLSGAILERIDRDLRKDAGASRAIHEARRITERKFRNVVSVPPARYVLALKEQSPTHLLVRGPVLPTEVRQEVAGLLRSPGDRIRAVGADRAVPLRTFLFGGAIAIGLPAELPAAPLCLDGELEQLDESGEKILAALQPSSTSFFLVGAGFVEAQAVFPGEQLPARSHVIRWIATGEPSAPEFSWLSTADKADAEVLRRSGFVIGKTGLQVMGLPLPGAASKFAAAFPVFVSASSVGISPKLDGSIDPGRVMRVGDQSWSVFKPACGEHWIECSEAGDSKILFEMVELPEAESAEIALDPPRPTLADLESGNLSVRVSAPVALEGVRVRLRLTAGGMPTITSEGVLERVPALVRGTSKIFQELRAQLFKTPITSGAAKLRVSVDGFRTEVVELLPPINRLTYDRDTGLWSAEDGLSREIPTLIATADAPILKSGRADPRGLQLLVADARDHEALSAALVLDHGQPAFAPQNCIVPPVVREAVSLSDRFGIVDLARSAVAWRLAQCRNAISDWQRSSIAGELEAAVTRMLCGDAWLELEEGLDLTILSSHGAVVHCAWRKWLTRGNDLPVISSRSDRARLNGYLIQRLRDEIPDVSLALSEWDDDTAGNLDLAVIDAYDDLRRYHEDLGHETFEEPDMSRPAHVWKAALQEAAVLATLPMFRPLILPARRWNALVNAWYGELTQDDLVDLLDSCHVDSFRRPGFRWMGRSEIRTLLQFWLCPAQVIAGENWGETLAHALSDTQTARAVRYVCLRWRLAARDLPEIATA</sequence>
<dbReference type="Proteomes" id="UP000058074">
    <property type="component" value="Chromosome"/>
</dbReference>
<reference evidence="1 2" key="1">
    <citation type="journal article" date="2015" name="Genome Announc.">
        <title>Complete Genome Sequence of Polypropylene Glycol- and Polyethylene Glycol-Degrading Sphingopyxis macrogoltabida Strain EY-1.</title>
        <authorList>
            <person name="Ohtsubo Y."/>
            <person name="Nagata Y."/>
            <person name="Numata M."/>
            <person name="Tsuchikane K."/>
            <person name="Hosoyama A."/>
            <person name="Yamazoe A."/>
            <person name="Tsuda M."/>
            <person name="Fujita N."/>
            <person name="Kawai F."/>
        </authorList>
    </citation>
    <scope>NUCLEOTIDE SEQUENCE [LARGE SCALE GENOMIC DNA]</scope>
    <source>
        <strain evidence="1 2">EY-1</strain>
    </source>
</reference>
<protein>
    <submittedName>
        <fullName evidence="1">Uncharacterized protein</fullName>
    </submittedName>
</protein>
<dbReference type="AlphaFoldDB" id="A0A0N9UKB9"/>
<evidence type="ECO:0000313" key="2">
    <source>
        <dbReference type="Proteomes" id="UP000058074"/>
    </source>
</evidence>
<dbReference type="KEGG" id="smag:AN936_05140"/>
<dbReference type="PATRIC" id="fig|33050.5.peg.1061"/>
<proteinExistence type="predicted"/>
<evidence type="ECO:0000313" key="1">
    <source>
        <dbReference type="EMBL" id="ALH79767.1"/>
    </source>
</evidence>
<organism evidence="1 2">
    <name type="scientific">Sphingopyxis macrogoltabida</name>
    <name type="common">Sphingomonas macrogoltabidus</name>
    <dbReference type="NCBI Taxonomy" id="33050"/>
    <lineage>
        <taxon>Bacteria</taxon>
        <taxon>Pseudomonadati</taxon>
        <taxon>Pseudomonadota</taxon>
        <taxon>Alphaproteobacteria</taxon>
        <taxon>Sphingomonadales</taxon>
        <taxon>Sphingomonadaceae</taxon>
        <taxon>Sphingopyxis</taxon>
    </lineage>
</organism>